<gene>
    <name evidence="15" type="ORF">GCM10023186_06760</name>
</gene>
<dbReference type="Pfam" id="PF00389">
    <property type="entry name" value="2-Hacid_dh"/>
    <property type="match status" value="1"/>
</dbReference>
<evidence type="ECO:0000256" key="8">
    <source>
        <dbReference type="ARBA" id="ARBA00023002"/>
    </source>
</evidence>
<evidence type="ECO:0000256" key="4">
    <source>
        <dbReference type="ARBA" id="ARBA00013001"/>
    </source>
</evidence>
<dbReference type="PROSITE" id="PS00065">
    <property type="entry name" value="D_2_HYDROXYACID_DH_1"/>
    <property type="match status" value="1"/>
</dbReference>
<dbReference type="InterPro" id="IPR045865">
    <property type="entry name" value="ACT-like_dom_sf"/>
</dbReference>
<evidence type="ECO:0000256" key="10">
    <source>
        <dbReference type="ARBA" id="ARBA00023299"/>
    </source>
</evidence>
<evidence type="ECO:0000256" key="3">
    <source>
        <dbReference type="ARBA" id="ARBA00005854"/>
    </source>
</evidence>
<dbReference type="Proteomes" id="UP001500454">
    <property type="component" value="Unassembled WGS sequence"/>
</dbReference>
<evidence type="ECO:0000256" key="5">
    <source>
        <dbReference type="ARBA" id="ARBA00013143"/>
    </source>
</evidence>
<comment type="similarity">
    <text evidence="3">Belongs to the D-isomer specific 2-hydroxyacid dehydrogenase family.</text>
</comment>
<dbReference type="Pfam" id="PF02826">
    <property type="entry name" value="2-Hacid_dh_C"/>
    <property type="match status" value="1"/>
</dbReference>
<dbReference type="SUPFAM" id="SSF55021">
    <property type="entry name" value="ACT-like"/>
    <property type="match status" value="1"/>
</dbReference>
<dbReference type="InterPro" id="IPR023214">
    <property type="entry name" value="HAD_sf"/>
</dbReference>
<feature type="domain" description="ACT" evidence="14">
    <location>
        <begin position="577"/>
        <end position="646"/>
    </location>
</feature>
<proteinExistence type="inferred from homology"/>
<keyword evidence="8" id="KW-0560">Oxidoreductase</keyword>
<dbReference type="InterPro" id="IPR006140">
    <property type="entry name" value="D-isomer_DH_NAD-bd"/>
</dbReference>
<accession>A0ABP8IVI1</accession>
<sequence>MHFAFPADIAPMPAPTPPLPYLVIDFDSTFTQVEGLDELADIALRNHPDRQRIVAEIKALTDGGMDGSVSFSESLRRRVALLPARREHLQELVAHLHTKVSESIRRNQSFFQQHADRVYIVSSGFREFIEPVVAEFGIPPRQVLANTFRFDEAGNIIGFDEDNPLSRDGGKIQQLRELGLEGAEVFVLGDGYTDYQIREAGLADRFYAFTENVSRTAVVDRADEVAPTFDEFLYQNKLPMTLSYPKNRIRVLLLENPDARAAELFKEEGYQVETVPGGLDEDELVQRIEGVSILGIRSKTQVTPRVLEAANRLIAVGAFCIGTNQIDLTGCMLKGVAVFNAPFSNTRSVVELALGEIITLARRIPEKNARMHRGEWDKSARGAFEIRGKKLGIVGYGNIGSQLSVVAEAVGMQVLYFDIQEKLQLGNARKMRTLDELLQEADVVTLHVDGRPDNLNLIGPRELALMKPGALLLNNSRGHVVDVTALANALHSGHLGGAAVDVFPYEPKTNDESFESELRSLPNVLLTPHIGGSTAEAQRNIAEFVPERIIGYVNSGNTQQSVNLPNIQLPAQQQAHRLIHIHQNVPGVLARINNVLAAHQVNILGQYLKTNEHIGYVITDVNREYDQEVIKALREVEHTIKFRVLY</sequence>
<comment type="function">
    <text evidence="1">Catalyzes the reversible oxidation of 3-phospho-D-glycerate to 3-phosphonooxypyruvate, the first step of the phosphorylated L-serine biosynthesis pathway. Also catalyzes the reversible oxidation of 2-hydroxyglutarate to 2-oxoglutarate.</text>
</comment>
<dbReference type="SUPFAM" id="SSF56784">
    <property type="entry name" value="HAD-like"/>
    <property type="match status" value="1"/>
</dbReference>
<dbReference type="EC" id="1.1.1.399" evidence="4"/>
<dbReference type="Pfam" id="PF22629">
    <property type="entry name" value="ACT_AHAS_ss"/>
    <property type="match status" value="1"/>
</dbReference>
<keyword evidence="10" id="KW-0718">Serine biosynthesis</keyword>
<dbReference type="NCBIfam" id="TIGR01488">
    <property type="entry name" value="HAD-SF-IB"/>
    <property type="match status" value="1"/>
</dbReference>
<dbReference type="Pfam" id="PF12710">
    <property type="entry name" value="HAD"/>
    <property type="match status" value="1"/>
</dbReference>
<keyword evidence="9" id="KW-0520">NAD</keyword>
<dbReference type="PANTHER" id="PTHR42789:SF1">
    <property type="entry name" value="D-ISOMER SPECIFIC 2-HYDROXYACID DEHYDROGENASE FAMILY PROTEIN (AFU_ORTHOLOGUE AFUA_6G10090)"/>
    <property type="match status" value="1"/>
</dbReference>
<dbReference type="InterPro" id="IPR054480">
    <property type="entry name" value="AHAS_small-like_ACT"/>
</dbReference>
<protein>
    <recommendedName>
        <fullName evidence="6">D-3-phosphoglycerate dehydrogenase</fullName>
        <ecNumber evidence="4">1.1.1.399</ecNumber>
        <ecNumber evidence="5">1.1.1.95</ecNumber>
    </recommendedName>
    <alternativeName>
        <fullName evidence="11">2-oxoglutarate reductase</fullName>
    </alternativeName>
</protein>
<dbReference type="EMBL" id="BAABHA010000002">
    <property type="protein sequence ID" value="GAA4374838.1"/>
    <property type="molecule type" value="Genomic_DNA"/>
</dbReference>
<dbReference type="Gene3D" id="3.30.70.260">
    <property type="match status" value="1"/>
</dbReference>
<dbReference type="InterPro" id="IPR050857">
    <property type="entry name" value="D-2-hydroxyacid_DH"/>
</dbReference>
<dbReference type="InterPro" id="IPR006139">
    <property type="entry name" value="D-isomer_2_OHA_DH_cat_dom"/>
</dbReference>
<dbReference type="InterPro" id="IPR029752">
    <property type="entry name" value="D-isomer_DH_CS1"/>
</dbReference>
<dbReference type="PROSITE" id="PS51671">
    <property type="entry name" value="ACT"/>
    <property type="match status" value="1"/>
</dbReference>
<comment type="caution">
    <text evidence="15">The sequence shown here is derived from an EMBL/GenBank/DDBJ whole genome shotgun (WGS) entry which is preliminary data.</text>
</comment>
<dbReference type="PROSITE" id="PS00671">
    <property type="entry name" value="D_2_HYDROXYACID_DH_3"/>
    <property type="match status" value="1"/>
</dbReference>
<keyword evidence="16" id="KW-1185">Reference proteome</keyword>
<reference evidence="16" key="1">
    <citation type="journal article" date="2019" name="Int. J. Syst. Evol. Microbiol.">
        <title>The Global Catalogue of Microorganisms (GCM) 10K type strain sequencing project: providing services to taxonomists for standard genome sequencing and annotation.</title>
        <authorList>
            <consortium name="The Broad Institute Genomics Platform"/>
            <consortium name="The Broad Institute Genome Sequencing Center for Infectious Disease"/>
            <person name="Wu L."/>
            <person name="Ma J."/>
        </authorList>
    </citation>
    <scope>NUCLEOTIDE SEQUENCE [LARGE SCALE GENOMIC DNA]</scope>
    <source>
        <strain evidence="16">JCM 17924</strain>
    </source>
</reference>
<dbReference type="NCBIfam" id="NF008759">
    <property type="entry name" value="PRK11790.1"/>
    <property type="match status" value="1"/>
</dbReference>
<dbReference type="Gene3D" id="3.40.50.1000">
    <property type="entry name" value="HAD superfamily/HAD-like"/>
    <property type="match status" value="1"/>
</dbReference>
<comment type="catalytic activity">
    <reaction evidence="13">
        <text>(2R)-3-phosphoglycerate + NAD(+) = 3-phosphooxypyruvate + NADH + H(+)</text>
        <dbReference type="Rhea" id="RHEA:12641"/>
        <dbReference type="ChEBI" id="CHEBI:15378"/>
        <dbReference type="ChEBI" id="CHEBI:18110"/>
        <dbReference type="ChEBI" id="CHEBI:57540"/>
        <dbReference type="ChEBI" id="CHEBI:57945"/>
        <dbReference type="ChEBI" id="CHEBI:58272"/>
        <dbReference type="EC" id="1.1.1.95"/>
    </reaction>
</comment>
<evidence type="ECO:0000256" key="6">
    <source>
        <dbReference type="ARBA" id="ARBA00021582"/>
    </source>
</evidence>
<dbReference type="SUPFAM" id="SSF52283">
    <property type="entry name" value="Formate/glycerate dehydrogenase catalytic domain-like"/>
    <property type="match status" value="1"/>
</dbReference>
<dbReference type="Gene3D" id="1.10.150.210">
    <property type="entry name" value="Phosphoserine phosphatase, domain 2"/>
    <property type="match status" value="1"/>
</dbReference>
<evidence type="ECO:0000259" key="14">
    <source>
        <dbReference type="PROSITE" id="PS51671"/>
    </source>
</evidence>
<dbReference type="InterPro" id="IPR036291">
    <property type="entry name" value="NAD(P)-bd_dom_sf"/>
</dbReference>
<keyword evidence="7" id="KW-0028">Amino-acid biosynthesis</keyword>
<evidence type="ECO:0000256" key="1">
    <source>
        <dbReference type="ARBA" id="ARBA00003800"/>
    </source>
</evidence>
<dbReference type="SUPFAM" id="SSF51735">
    <property type="entry name" value="NAD(P)-binding Rossmann-fold domains"/>
    <property type="match status" value="1"/>
</dbReference>
<name>A0ABP8IVI1_9BACT</name>
<comment type="pathway">
    <text evidence="2">Amino-acid biosynthesis; L-serine biosynthesis; L-serine from 3-phospho-D-glycerate: step 1/3.</text>
</comment>
<dbReference type="InterPro" id="IPR029753">
    <property type="entry name" value="D-isomer_DH_CS"/>
</dbReference>
<evidence type="ECO:0000313" key="16">
    <source>
        <dbReference type="Proteomes" id="UP001500454"/>
    </source>
</evidence>
<evidence type="ECO:0000313" key="15">
    <source>
        <dbReference type="EMBL" id="GAA4374838.1"/>
    </source>
</evidence>
<dbReference type="CDD" id="cd12176">
    <property type="entry name" value="PGDH_3"/>
    <property type="match status" value="1"/>
</dbReference>
<comment type="catalytic activity">
    <reaction evidence="12">
        <text>(R)-2-hydroxyglutarate + NAD(+) = 2-oxoglutarate + NADH + H(+)</text>
        <dbReference type="Rhea" id="RHEA:49612"/>
        <dbReference type="ChEBI" id="CHEBI:15378"/>
        <dbReference type="ChEBI" id="CHEBI:15801"/>
        <dbReference type="ChEBI" id="CHEBI:16810"/>
        <dbReference type="ChEBI" id="CHEBI:57540"/>
        <dbReference type="ChEBI" id="CHEBI:57945"/>
        <dbReference type="EC" id="1.1.1.399"/>
    </reaction>
</comment>
<organism evidence="15 16">
    <name type="scientific">Hymenobacter koreensis</name>
    <dbReference type="NCBI Taxonomy" id="1084523"/>
    <lineage>
        <taxon>Bacteria</taxon>
        <taxon>Pseudomonadati</taxon>
        <taxon>Bacteroidota</taxon>
        <taxon>Cytophagia</taxon>
        <taxon>Cytophagales</taxon>
        <taxon>Hymenobacteraceae</taxon>
        <taxon>Hymenobacter</taxon>
    </lineage>
</organism>
<dbReference type="InterPro" id="IPR002912">
    <property type="entry name" value="ACT_dom"/>
</dbReference>
<evidence type="ECO:0000256" key="12">
    <source>
        <dbReference type="ARBA" id="ARBA00048126"/>
    </source>
</evidence>
<dbReference type="EC" id="1.1.1.95" evidence="5"/>
<dbReference type="Gene3D" id="3.40.50.720">
    <property type="entry name" value="NAD(P)-binding Rossmann-like Domain"/>
    <property type="match status" value="2"/>
</dbReference>
<dbReference type="PANTHER" id="PTHR42789">
    <property type="entry name" value="D-ISOMER SPECIFIC 2-HYDROXYACID DEHYDROGENASE FAMILY PROTEIN (AFU_ORTHOLOGUE AFUA_6G10090)"/>
    <property type="match status" value="1"/>
</dbReference>
<evidence type="ECO:0000256" key="2">
    <source>
        <dbReference type="ARBA" id="ARBA00005216"/>
    </source>
</evidence>
<evidence type="ECO:0000256" key="13">
    <source>
        <dbReference type="ARBA" id="ARBA00048731"/>
    </source>
</evidence>
<evidence type="ECO:0000256" key="7">
    <source>
        <dbReference type="ARBA" id="ARBA00022605"/>
    </source>
</evidence>
<dbReference type="InterPro" id="IPR036412">
    <property type="entry name" value="HAD-like_sf"/>
</dbReference>
<evidence type="ECO:0000256" key="9">
    <source>
        <dbReference type="ARBA" id="ARBA00023027"/>
    </source>
</evidence>
<dbReference type="CDD" id="cd04901">
    <property type="entry name" value="ACT_3PGDH"/>
    <property type="match status" value="1"/>
</dbReference>
<evidence type="ECO:0000256" key="11">
    <source>
        <dbReference type="ARBA" id="ARBA00030455"/>
    </source>
</evidence>